<dbReference type="AlphaFoldDB" id="A0A560FSW3"/>
<proteinExistence type="predicted"/>
<dbReference type="Pfam" id="PF00581">
    <property type="entry name" value="Rhodanese"/>
    <property type="match status" value="1"/>
</dbReference>
<dbReference type="InterPro" id="IPR050229">
    <property type="entry name" value="GlpE_sulfurtransferase"/>
</dbReference>
<dbReference type="SUPFAM" id="SSF52821">
    <property type="entry name" value="Rhodanese/Cell cycle control phosphatase"/>
    <property type="match status" value="1"/>
</dbReference>
<dbReference type="OrthoDB" id="9802991at2"/>
<feature type="domain" description="Rhodanese" evidence="1">
    <location>
        <begin position="49"/>
        <end position="139"/>
    </location>
</feature>
<dbReference type="InterPro" id="IPR001763">
    <property type="entry name" value="Rhodanese-like_dom"/>
</dbReference>
<dbReference type="Gene3D" id="3.40.250.10">
    <property type="entry name" value="Rhodanese-like domain"/>
    <property type="match status" value="1"/>
</dbReference>
<dbReference type="InterPro" id="IPR036873">
    <property type="entry name" value="Rhodanese-like_dom_sf"/>
</dbReference>
<protein>
    <submittedName>
        <fullName evidence="2">Rhodanese-related sulfurtransferase</fullName>
    </submittedName>
</protein>
<sequence>MAPVAPTPAGPSVVAKTPAAPSQAAAAHLEAKLAFETDCADVWYATNHESKDFVLVDVRTPAMYAAGHVPGAVNIPTRQLSEARLADYPADTLFVVYCAGPHCNGSTKAALKLAKMGRPVKEMIGGLTGWIDEGLGLER</sequence>
<dbReference type="PANTHER" id="PTHR43031:SF1">
    <property type="entry name" value="PYRIDINE NUCLEOTIDE-DISULPHIDE OXIDOREDUCTASE"/>
    <property type="match status" value="1"/>
</dbReference>
<organism evidence="2 3">
    <name type="scientific">Nitrospirillum amazonense</name>
    <dbReference type="NCBI Taxonomy" id="28077"/>
    <lineage>
        <taxon>Bacteria</taxon>
        <taxon>Pseudomonadati</taxon>
        <taxon>Pseudomonadota</taxon>
        <taxon>Alphaproteobacteria</taxon>
        <taxon>Rhodospirillales</taxon>
        <taxon>Azospirillaceae</taxon>
        <taxon>Nitrospirillum</taxon>
    </lineage>
</organism>
<dbReference type="PROSITE" id="PS50206">
    <property type="entry name" value="RHODANESE_3"/>
    <property type="match status" value="1"/>
</dbReference>
<gene>
    <name evidence="2" type="ORF">FBZ89_101293</name>
</gene>
<evidence type="ECO:0000259" key="1">
    <source>
        <dbReference type="PROSITE" id="PS50206"/>
    </source>
</evidence>
<dbReference type="SMART" id="SM00450">
    <property type="entry name" value="RHOD"/>
    <property type="match status" value="1"/>
</dbReference>
<reference evidence="2 3" key="1">
    <citation type="submission" date="2019-06" db="EMBL/GenBank/DDBJ databases">
        <title>Genomic Encyclopedia of Type Strains, Phase IV (KMG-V): Genome sequencing to study the core and pangenomes of soil and plant-associated prokaryotes.</title>
        <authorList>
            <person name="Whitman W."/>
        </authorList>
    </citation>
    <scope>NUCLEOTIDE SEQUENCE [LARGE SCALE GENOMIC DNA]</scope>
    <source>
        <strain evidence="2 3">BR 11880</strain>
    </source>
</reference>
<dbReference type="GO" id="GO:0004792">
    <property type="term" value="F:thiosulfate-cyanide sulfurtransferase activity"/>
    <property type="evidence" value="ECO:0007669"/>
    <property type="project" value="InterPro"/>
</dbReference>
<evidence type="ECO:0000313" key="2">
    <source>
        <dbReference type="EMBL" id="TWB24667.1"/>
    </source>
</evidence>
<dbReference type="EMBL" id="VITN01000001">
    <property type="protein sequence ID" value="TWB24667.1"/>
    <property type="molecule type" value="Genomic_DNA"/>
</dbReference>
<name>A0A560FSW3_9PROT</name>
<keyword evidence="2" id="KW-0808">Transferase</keyword>
<dbReference type="PANTHER" id="PTHR43031">
    <property type="entry name" value="FAD-DEPENDENT OXIDOREDUCTASE"/>
    <property type="match status" value="1"/>
</dbReference>
<dbReference type="InterPro" id="IPR001307">
    <property type="entry name" value="Thiosulphate_STrfase_CS"/>
</dbReference>
<evidence type="ECO:0000313" key="3">
    <source>
        <dbReference type="Proteomes" id="UP000319859"/>
    </source>
</evidence>
<dbReference type="Proteomes" id="UP000319859">
    <property type="component" value="Unassembled WGS sequence"/>
</dbReference>
<accession>A0A560FSW3</accession>
<comment type="caution">
    <text evidence="2">The sequence shown here is derived from an EMBL/GenBank/DDBJ whole genome shotgun (WGS) entry which is preliminary data.</text>
</comment>
<dbReference type="PROSITE" id="PS00380">
    <property type="entry name" value="RHODANESE_1"/>
    <property type="match status" value="1"/>
</dbReference>
<dbReference type="RefSeq" id="WP_145748250.1">
    <property type="nucleotide sequence ID" value="NZ_VITN01000001.1"/>
</dbReference>